<evidence type="ECO:0000256" key="7">
    <source>
        <dbReference type="ARBA" id="ARBA00022691"/>
    </source>
</evidence>
<dbReference type="Pfam" id="PF08241">
    <property type="entry name" value="Methyltransf_11"/>
    <property type="match status" value="1"/>
</dbReference>
<evidence type="ECO:0000256" key="2">
    <source>
        <dbReference type="ARBA" id="ARBA00004496"/>
    </source>
</evidence>
<proteinExistence type="inferred from homology"/>
<evidence type="ECO:0000259" key="10">
    <source>
        <dbReference type="Pfam" id="PF08241"/>
    </source>
</evidence>
<evidence type="ECO:0000256" key="1">
    <source>
        <dbReference type="ARBA" id="ARBA00004123"/>
    </source>
</evidence>
<dbReference type="InterPro" id="IPR013216">
    <property type="entry name" value="Methyltransf_11"/>
</dbReference>
<dbReference type="GO" id="GO:0005737">
    <property type="term" value="C:cytoplasm"/>
    <property type="evidence" value="ECO:0007669"/>
    <property type="project" value="UniProtKB-SubCell"/>
</dbReference>
<feature type="compositionally biased region" description="Basic and acidic residues" evidence="9">
    <location>
        <begin position="251"/>
        <end position="265"/>
    </location>
</feature>
<dbReference type="InterPro" id="IPR039769">
    <property type="entry name" value="Bud23-like"/>
</dbReference>
<dbReference type="GO" id="GO:0016435">
    <property type="term" value="F:rRNA (guanine) methyltransferase activity"/>
    <property type="evidence" value="ECO:0007669"/>
    <property type="project" value="InterPro"/>
</dbReference>
<name>A0AAW1PMZ4_9CHLO</name>
<accession>A0AAW1PMZ4</accession>
<evidence type="ECO:0000313" key="13">
    <source>
        <dbReference type="Proteomes" id="UP001489004"/>
    </source>
</evidence>
<protein>
    <recommendedName>
        <fullName evidence="14">18S rRNA (Guanine-N(7))-methyltransferase</fullName>
    </recommendedName>
</protein>
<feature type="domain" description="Methyltransferase type 11" evidence="10">
    <location>
        <begin position="58"/>
        <end position="157"/>
    </location>
</feature>
<evidence type="ECO:0000313" key="12">
    <source>
        <dbReference type="EMBL" id="KAK9810212.1"/>
    </source>
</evidence>
<evidence type="ECO:0000256" key="6">
    <source>
        <dbReference type="ARBA" id="ARBA00022679"/>
    </source>
</evidence>
<evidence type="ECO:0008006" key="14">
    <source>
        <dbReference type="Google" id="ProtNLM"/>
    </source>
</evidence>
<keyword evidence="5" id="KW-0489">Methyltransferase</keyword>
<dbReference type="Proteomes" id="UP001489004">
    <property type="component" value="Unassembled WGS sequence"/>
</dbReference>
<dbReference type="GO" id="GO:0005730">
    <property type="term" value="C:nucleolus"/>
    <property type="evidence" value="ECO:0007669"/>
    <property type="project" value="TreeGrafter"/>
</dbReference>
<evidence type="ECO:0000256" key="8">
    <source>
        <dbReference type="ARBA" id="ARBA00023242"/>
    </source>
</evidence>
<keyword evidence="13" id="KW-1185">Reference proteome</keyword>
<feature type="domain" description="18S rRNA (guanine(1575)-N(7))-methyltransferase Bud23 C-terminal" evidence="11">
    <location>
        <begin position="204"/>
        <end position="289"/>
    </location>
</feature>
<dbReference type="InterPro" id="IPR029063">
    <property type="entry name" value="SAM-dependent_MTases_sf"/>
</dbReference>
<dbReference type="CDD" id="cd02440">
    <property type="entry name" value="AdoMet_MTases"/>
    <property type="match status" value="1"/>
</dbReference>
<reference evidence="12 13" key="1">
    <citation type="journal article" date="2024" name="Nat. Commun.">
        <title>Phylogenomics reveals the evolutionary origins of lichenization in chlorophyte algae.</title>
        <authorList>
            <person name="Puginier C."/>
            <person name="Libourel C."/>
            <person name="Otte J."/>
            <person name="Skaloud P."/>
            <person name="Haon M."/>
            <person name="Grisel S."/>
            <person name="Petersen M."/>
            <person name="Berrin J.G."/>
            <person name="Delaux P.M."/>
            <person name="Dal Grande F."/>
            <person name="Keller J."/>
        </authorList>
    </citation>
    <scope>NUCLEOTIDE SEQUENCE [LARGE SCALE GENOMIC DNA]</scope>
    <source>
        <strain evidence="12 13">SAG 2043</strain>
    </source>
</reference>
<keyword evidence="6" id="KW-0808">Transferase</keyword>
<evidence type="ECO:0000256" key="9">
    <source>
        <dbReference type="SAM" id="MobiDB-lite"/>
    </source>
</evidence>
<keyword evidence="4" id="KW-0963">Cytoplasm</keyword>
<comment type="caution">
    <text evidence="12">The sequence shown here is derived from an EMBL/GenBank/DDBJ whole genome shotgun (WGS) entry which is preliminary data.</text>
</comment>
<evidence type="ECO:0000256" key="5">
    <source>
        <dbReference type="ARBA" id="ARBA00022603"/>
    </source>
</evidence>
<feature type="region of interest" description="Disordered" evidence="9">
    <location>
        <begin position="232"/>
        <end position="291"/>
    </location>
</feature>
<dbReference type="SUPFAM" id="SSF53335">
    <property type="entry name" value="S-adenosyl-L-methionine-dependent methyltransferases"/>
    <property type="match status" value="1"/>
</dbReference>
<keyword evidence="7" id="KW-0949">S-adenosyl-L-methionine</keyword>
<sequence length="291" mass="32191">MGKGERPEHTAPPEIFYNEEEARKYTTNSRMITIQASLTERALELLALPDDGMPRLLLDLGCGSGLSGETLTEQGHTWVGVDISQAMLNVAAEREVEGDLCLQDLGQGLPLRAGTFDGAISISAVQWLCNADHRGQEPRKRMRRFFESLYACLTRGARAILQIYPENADQAHLLTSSAMKAGFTGGLVVDFPHSTRAKKYFLTLMVGHAGTLPTPQGLDGGSDHEEEAIAMAGRRSQKRRKGNARSTASARHPDGKDKAWVFKKKDQMRKKGYTNIPEDSKYTGRKRKARF</sequence>
<dbReference type="PANTHER" id="PTHR12734:SF0">
    <property type="entry name" value="18S RRNA (GUANINE-N(7))-METHYLTRANSFERASE-RELATED"/>
    <property type="match status" value="1"/>
</dbReference>
<comment type="subcellular location">
    <subcellularLocation>
        <location evidence="2">Cytoplasm</location>
    </subcellularLocation>
    <subcellularLocation>
        <location evidence="1">Nucleus</location>
    </subcellularLocation>
</comment>
<evidence type="ECO:0000256" key="3">
    <source>
        <dbReference type="ARBA" id="ARBA00005547"/>
    </source>
</evidence>
<organism evidence="12 13">
    <name type="scientific">[Myrmecia] bisecta</name>
    <dbReference type="NCBI Taxonomy" id="41462"/>
    <lineage>
        <taxon>Eukaryota</taxon>
        <taxon>Viridiplantae</taxon>
        <taxon>Chlorophyta</taxon>
        <taxon>core chlorophytes</taxon>
        <taxon>Trebouxiophyceae</taxon>
        <taxon>Trebouxiales</taxon>
        <taxon>Trebouxiaceae</taxon>
        <taxon>Myrmecia</taxon>
    </lineage>
</organism>
<keyword evidence="8" id="KW-0539">Nucleus</keyword>
<dbReference type="PANTHER" id="PTHR12734">
    <property type="entry name" value="METHYLTRANSFERASE-RELATED"/>
    <property type="match status" value="1"/>
</dbReference>
<evidence type="ECO:0000256" key="4">
    <source>
        <dbReference type="ARBA" id="ARBA00022490"/>
    </source>
</evidence>
<dbReference type="Pfam" id="PF12589">
    <property type="entry name" value="WBS_methylT"/>
    <property type="match status" value="1"/>
</dbReference>
<dbReference type="FunFam" id="3.40.50.150:FF:000017">
    <property type="entry name" value="probable 18S rRNA (Guanine-N(7))-methyltransferase"/>
    <property type="match status" value="1"/>
</dbReference>
<dbReference type="AlphaFoldDB" id="A0AAW1PMZ4"/>
<dbReference type="InterPro" id="IPR022238">
    <property type="entry name" value="Bud23_C"/>
</dbReference>
<dbReference type="EMBL" id="JALJOR010000010">
    <property type="protein sequence ID" value="KAK9810212.1"/>
    <property type="molecule type" value="Genomic_DNA"/>
</dbReference>
<dbReference type="GO" id="GO:0070476">
    <property type="term" value="P:rRNA (guanine-N7)-methylation"/>
    <property type="evidence" value="ECO:0007669"/>
    <property type="project" value="InterPro"/>
</dbReference>
<evidence type="ECO:0000259" key="11">
    <source>
        <dbReference type="Pfam" id="PF12589"/>
    </source>
</evidence>
<comment type="similarity">
    <text evidence="3">Belongs to the class I-like SAM-binding methyltransferase superfamily. BUD23/WBSCR22 family.</text>
</comment>
<dbReference type="Gene3D" id="3.40.50.150">
    <property type="entry name" value="Vaccinia Virus protein VP39"/>
    <property type="match status" value="1"/>
</dbReference>
<gene>
    <name evidence="12" type="ORF">WJX72_006710</name>
</gene>